<proteinExistence type="predicted"/>
<dbReference type="Proteomes" id="UP001158058">
    <property type="component" value="Unassembled WGS sequence"/>
</dbReference>
<comment type="caution">
    <text evidence="2">The sequence shown here is derived from an EMBL/GenBank/DDBJ whole genome shotgun (WGS) entry which is preliminary data.</text>
</comment>
<feature type="domain" description="N-acetyltransferase" evidence="1">
    <location>
        <begin position="4"/>
        <end position="142"/>
    </location>
</feature>
<dbReference type="EMBL" id="JAODZF010000001">
    <property type="protein sequence ID" value="MDH0140928.1"/>
    <property type="molecule type" value="Genomic_DNA"/>
</dbReference>
<organism evidence="2 3">
    <name type="scientific">Aquipseudomonas alcaligenes</name>
    <name type="common">Pseudomonas alcaligenes</name>
    <dbReference type="NCBI Taxonomy" id="43263"/>
    <lineage>
        <taxon>Bacteria</taxon>
        <taxon>Pseudomonadati</taxon>
        <taxon>Pseudomonadota</taxon>
        <taxon>Gammaproteobacteria</taxon>
        <taxon>Pseudomonadales</taxon>
        <taxon>Pseudomonadaceae</taxon>
        <taxon>Aquipseudomonas</taxon>
    </lineage>
</organism>
<dbReference type="PROSITE" id="PS51186">
    <property type="entry name" value="GNAT"/>
    <property type="match status" value="1"/>
</dbReference>
<dbReference type="CDD" id="cd04301">
    <property type="entry name" value="NAT_SF"/>
    <property type="match status" value="1"/>
</dbReference>
<evidence type="ECO:0000313" key="3">
    <source>
        <dbReference type="Proteomes" id="UP001158058"/>
    </source>
</evidence>
<dbReference type="Pfam" id="PF00583">
    <property type="entry name" value="Acetyltransf_1"/>
    <property type="match status" value="1"/>
</dbReference>
<protein>
    <submittedName>
        <fullName evidence="2">GNAT family N-acetyltransferase</fullName>
    </submittedName>
</protein>
<dbReference type="Gene3D" id="3.40.630.30">
    <property type="match status" value="1"/>
</dbReference>
<name>A0AB73HU11_AQUAC</name>
<dbReference type="InterPro" id="IPR000182">
    <property type="entry name" value="GNAT_dom"/>
</dbReference>
<dbReference type="InterPro" id="IPR016181">
    <property type="entry name" value="Acyl_CoA_acyltransferase"/>
</dbReference>
<dbReference type="AlphaFoldDB" id="A0AB73HU11"/>
<evidence type="ECO:0000259" key="1">
    <source>
        <dbReference type="PROSITE" id="PS51186"/>
    </source>
</evidence>
<reference evidence="2" key="1">
    <citation type="submission" date="2022-09" db="EMBL/GenBank/DDBJ databases">
        <title>Intensive care unit water sources are persistently colonized with multi-drug resistant bacteria and are the site of extensive horizontal gene transfer of antibiotic resistance genes.</title>
        <authorList>
            <person name="Diorio-Toth L."/>
        </authorList>
    </citation>
    <scope>NUCLEOTIDE SEQUENCE</scope>
    <source>
        <strain evidence="2">GD04146</strain>
    </source>
</reference>
<gene>
    <name evidence="2" type="ORF">N7380_01260</name>
</gene>
<dbReference type="GO" id="GO:0016747">
    <property type="term" value="F:acyltransferase activity, transferring groups other than amino-acyl groups"/>
    <property type="evidence" value="ECO:0007669"/>
    <property type="project" value="InterPro"/>
</dbReference>
<dbReference type="RefSeq" id="WP_279999321.1">
    <property type="nucleotide sequence ID" value="NZ_JAODZF010000001.1"/>
</dbReference>
<evidence type="ECO:0000313" key="2">
    <source>
        <dbReference type="EMBL" id="MDH0140928.1"/>
    </source>
</evidence>
<accession>A0AB73HU11</accession>
<dbReference type="SUPFAM" id="SSF55729">
    <property type="entry name" value="Acyl-CoA N-acyltransferases (Nat)"/>
    <property type="match status" value="1"/>
</dbReference>
<sequence>MEYIILKKFEEVANYVPQVSAIADKNKDSFGFLSKSAYEQMASKGQLWVLIDKARELKGYLMFGGTMPTLKIFQTYACKSVKGQGIGKKLIDALKDFAKEKNYHSIMAKVASDLPANVFWEKNGFPIHRQIKGGETTKRTINVRGYSLTSNDLFGEINKETTGVRPTGPVLKRPIYALDLNLLLDIVKARPGHGKVIKIMQIGFQGEFSICITPEFKKELERQSQNFPNDPVLRLADAFPELQTKLEISEISEPLRNIVFPQRTSTRRSAQNDESDLIHLAYCISAGISGFITREKALLRACNEIKEKYGVAILSPDEIILDDSDSPEASNPLNSDFSFETSTATAEIKSFIDNYKAPEIITRPINNTSPTKPASSVYTARLDGQLLGVFFSQKPIKATSSAIAALYIDETYPQSIAAIDHFLEMALRYKNGFSYRLDIYIGKDQALTEETLFKRGFFKSDDHFVKFVANIFIHHKNWPQFSKSIKSLCGFSLPEKLPSNKELQNTGICFIDSNSKIETFSWFNFETIIGPRFILTPDRNCILVPIKENFANGLIGNTKNQLSLLSSHDKTLLIEKAYFRSPAKSSIFTAGGIIAFYVSGTGSIQELIGFARITYSDVISIDEATIKLDRQGILSRAELSELADSTGKIHAFTFDNFLEFDNRITFKKAKELKLISNANLVSPEKISIEKLKFLIEHAFND</sequence>